<gene>
    <name evidence="1" type="ORF">AP75_07900</name>
</gene>
<reference evidence="1 2" key="1">
    <citation type="submission" date="2014-01" db="EMBL/GenBank/DDBJ databases">
        <authorList>
            <consortium name="Genome Consortium for Active Teaching"/>
            <person name="Sontag T.C."/>
            <person name="Newman J.D."/>
        </authorList>
    </citation>
    <scope>NUCLEOTIDE SEQUENCE [LARGE SCALE GENOMIC DNA]</scope>
    <source>
        <strain evidence="1 2">DSM 19056</strain>
    </source>
</reference>
<protein>
    <submittedName>
        <fullName evidence="1">Uncharacterized protein</fullName>
    </submittedName>
</protein>
<name>A0A246B9A0_9FLAO</name>
<dbReference type="EMBL" id="JASZ02000014">
    <property type="protein sequence ID" value="OWK98094.1"/>
    <property type="molecule type" value="Genomic_DNA"/>
</dbReference>
<dbReference type="AlphaFoldDB" id="A0A246B9A0"/>
<sequence>MFYFCIEPLNKYKVGTIKKGILGGFSGTVGTVVGANWRGMDVIRSRPKSSGSNPTVAQLMQREKFSLAMKFQNSLRAMQSRLYGENSGVKSRVNLAASYLLREVVAEENGQAVLVMSKVIVTKGEVTGFQNLSVTAAAGEILNFEWDDNSNETLAKSTDIFCTAIFEEESGVFNVQEGPDQRDTQASSVALPATWSGKSVHVYAFFQNETQDKACNSMYLGKVDLI</sequence>
<reference evidence="1 2" key="2">
    <citation type="submission" date="2017-05" db="EMBL/GenBank/DDBJ databases">
        <title>Genome of Chryseobacterium haifense.</title>
        <authorList>
            <person name="Newman J.D."/>
        </authorList>
    </citation>
    <scope>NUCLEOTIDE SEQUENCE [LARGE SCALE GENOMIC DNA]</scope>
    <source>
        <strain evidence="1 2">DSM 19056</strain>
    </source>
</reference>
<proteinExistence type="predicted"/>
<evidence type="ECO:0000313" key="1">
    <source>
        <dbReference type="EMBL" id="OWK98094.1"/>
    </source>
</evidence>
<dbReference type="InterPro" id="IPR046233">
    <property type="entry name" value="DUF6266"/>
</dbReference>
<keyword evidence="2" id="KW-1185">Reference proteome</keyword>
<dbReference type="Proteomes" id="UP000197587">
    <property type="component" value="Unassembled WGS sequence"/>
</dbReference>
<dbReference type="Pfam" id="PF19781">
    <property type="entry name" value="DUF6266"/>
    <property type="match status" value="1"/>
</dbReference>
<organism evidence="1 2">
    <name type="scientific">Kaistella haifensis DSM 19056</name>
    <dbReference type="NCBI Taxonomy" id="1450526"/>
    <lineage>
        <taxon>Bacteria</taxon>
        <taxon>Pseudomonadati</taxon>
        <taxon>Bacteroidota</taxon>
        <taxon>Flavobacteriia</taxon>
        <taxon>Flavobacteriales</taxon>
        <taxon>Weeksellaceae</taxon>
        <taxon>Chryseobacterium group</taxon>
        <taxon>Kaistella</taxon>
    </lineage>
</organism>
<comment type="caution">
    <text evidence="1">The sequence shown here is derived from an EMBL/GenBank/DDBJ whole genome shotgun (WGS) entry which is preliminary data.</text>
</comment>
<evidence type="ECO:0000313" key="2">
    <source>
        <dbReference type="Proteomes" id="UP000197587"/>
    </source>
</evidence>
<accession>A0A246B9A0</accession>